<keyword evidence="6" id="KW-1185">Reference proteome</keyword>
<reference evidence="5" key="1">
    <citation type="submission" date="2018-07" db="EMBL/GenBank/DDBJ databases">
        <title>Genome assembly of strain Ka43.</title>
        <authorList>
            <person name="Kukolya J."/>
            <person name="Nagy I."/>
            <person name="Horvath B."/>
            <person name="Toth A."/>
        </authorList>
    </citation>
    <scope>NUCLEOTIDE SEQUENCE</scope>
    <source>
        <strain evidence="5">KB43</strain>
    </source>
</reference>
<evidence type="ECO:0000256" key="1">
    <source>
        <dbReference type="PIRSR" id="PIRSR601310-1"/>
    </source>
</evidence>
<dbReference type="AlphaFoldDB" id="A0A928YTM0"/>
<organism evidence="5 6">
    <name type="scientific">Cellvibrio polysaccharolyticus</name>
    <dbReference type="NCBI Taxonomy" id="2082724"/>
    <lineage>
        <taxon>Bacteria</taxon>
        <taxon>Pseudomonadati</taxon>
        <taxon>Pseudomonadota</taxon>
        <taxon>Gammaproteobacteria</taxon>
        <taxon>Cellvibrionales</taxon>
        <taxon>Cellvibrionaceae</taxon>
        <taxon>Cellvibrio</taxon>
    </lineage>
</organism>
<dbReference type="Gene3D" id="3.30.428.10">
    <property type="entry name" value="HIT-like"/>
    <property type="match status" value="1"/>
</dbReference>
<dbReference type="InterPro" id="IPR001310">
    <property type="entry name" value="Histidine_triad_HIT"/>
</dbReference>
<accession>A0A928YTM0</accession>
<sequence>MASVFTLIMEEKIPGHFVWRDEQCIAIMTIQPIRAGHVLVIPREEIDQWTDLPLATATHLMQVSHKISNALKKAFPSLRVGLMIAGLEVPHTHIHLVPIDSMEDLSFAHAKNADAESLAAAAEKIREVLAAESSAA</sequence>
<dbReference type="InterPro" id="IPR011146">
    <property type="entry name" value="HIT-like"/>
</dbReference>
<proteinExistence type="predicted"/>
<dbReference type="EMBL" id="PRDL01000001">
    <property type="protein sequence ID" value="MBE8717686.1"/>
    <property type="molecule type" value="Genomic_DNA"/>
</dbReference>
<name>A0A928YTM0_9GAMM</name>
<dbReference type="GO" id="GO:0003824">
    <property type="term" value="F:catalytic activity"/>
    <property type="evidence" value="ECO:0007669"/>
    <property type="project" value="InterPro"/>
</dbReference>
<dbReference type="PANTHER" id="PTHR46648">
    <property type="entry name" value="HIT FAMILY PROTEIN 1"/>
    <property type="match status" value="1"/>
</dbReference>
<dbReference type="Proteomes" id="UP000652567">
    <property type="component" value="Unassembled WGS sequence"/>
</dbReference>
<feature type="domain" description="HIT" evidence="4">
    <location>
        <begin position="4"/>
        <end position="107"/>
    </location>
</feature>
<evidence type="ECO:0000256" key="3">
    <source>
        <dbReference type="PROSITE-ProRule" id="PRU00464"/>
    </source>
</evidence>
<dbReference type="RefSeq" id="WP_193909670.1">
    <property type="nucleotide sequence ID" value="NZ_PRDL01000001.1"/>
</dbReference>
<dbReference type="PROSITE" id="PS51084">
    <property type="entry name" value="HIT_2"/>
    <property type="match status" value="1"/>
</dbReference>
<dbReference type="GO" id="GO:0009117">
    <property type="term" value="P:nucleotide metabolic process"/>
    <property type="evidence" value="ECO:0007669"/>
    <property type="project" value="TreeGrafter"/>
</dbReference>
<dbReference type="InterPro" id="IPR036265">
    <property type="entry name" value="HIT-like_sf"/>
</dbReference>
<evidence type="ECO:0000259" key="4">
    <source>
        <dbReference type="PROSITE" id="PS51084"/>
    </source>
</evidence>
<evidence type="ECO:0000313" key="5">
    <source>
        <dbReference type="EMBL" id="MBE8717686.1"/>
    </source>
</evidence>
<dbReference type="PRINTS" id="PR00332">
    <property type="entry name" value="HISTRIAD"/>
</dbReference>
<evidence type="ECO:0000313" key="6">
    <source>
        <dbReference type="Proteomes" id="UP000652567"/>
    </source>
</evidence>
<evidence type="ECO:0000256" key="2">
    <source>
        <dbReference type="PIRSR" id="PIRSR601310-3"/>
    </source>
</evidence>
<protein>
    <submittedName>
        <fullName evidence="5">HIT family protein</fullName>
    </submittedName>
</protein>
<feature type="short sequence motif" description="Histidine triad motif" evidence="2 3">
    <location>
        <begin position="91"/>
        <end position="95"/>
    </location>
</feature>
<gene>
    <name evidence="5" type="ORF">C4F51_10880</name>
</gene>
<dbReference type="Pfam" id="PF01230">
    <property type="entry name" value="HIT"/>
    <property type="match status" value="1"/>
</dbReference>
<dbReference type="PANTHER" id="PTHR46648:SF1">
    <property type="entry name" value="ADENOSINE 5'-MONOPHOSPHORAMIDASE HNT1"/>
    <property type="match status" value="1"/>
</dbReference>
<comment type="caution">
    <text evidence="5">The sequence shown here is derived from an EMBL/GenBank/DDBJ whole genome shotgun (WGS) entry which is preliminary data.</text>
</comment>
<dbReference type="SUPFAM" id="SSF54197">
    <property type="entry name" value="HIT-like"/>
    <property type="match status" value="1"/>
</dbReference>
<feature type="active site" description="Tele-AMP-histidine intermediate" evidence="1">
    <location>
        <position position="93"/>
    </location>
</feature>